<dbReference type="CDD" id="cd16514">
    <property type="entry name" value="RING-HC_LONFs_rpt2"/>
    <property type="match status" value="1"/>
</dbReference>
<keyword evidence="5" id="KW-0472">Membrane</keyword>
<dbReference type="EMBL" id="JAVHNR010000010">
    <property type="protein sequence ID" value="KAK6332186.1"/>
    <property type="molecule type" value="Genomic_DNA"/>
</dbReference>
<dbReference type="PROSITE" id="PS51787">
    <property type="entry name" value="LON_N"/>
    <property type="match status" value="1"/>
</dbReference>
<accession>A0AAN8MJD7</accession>
<reference evidence="8 9" key="1">
    <citation type="submission" date="2019-10" db="EMBL/GenBank/DDBJ databases">
        <authorList>
            <person name="Palmer J.M."/>
        </authorList>
    </citation>
    <scope>NUCLEOTIDE SEQUENCE [LARGE SCALE GENOMIC DNA]</scope>
    <source>
        <strain evidence="8 9">TWF718</strain>
    </source>
</reference>
<feature type="transmembrane region" description="Helical" evidence="5">
    <location>
        <begin position="308"/>
        <end position="327"/>
    </location>
</feature>
<dbReference type="InterPro" id="IPR003111">
    <property type="entry name" value="Lon_prtase_N"/>
</dbReference>
<keyword evidence="2 4" id="KW-0863">Zinc-finger</keyword>
<dbReference type="PANTHER" id="PTHR23327">
    <property type="entry name" value="RING FINGER PROTEIN 127"/>
    <property type="match status" value="1"/>
</dbReference>
<proteinExistence type="predicted"/>
<keyword evidence="1" id="KW-0479">Metal-binding</keyword>
<dbReference type="Pfam" id="PF13923">
    <property type="entry name" value="zf-C3HC4_2"/>
    <property type="match status" value="1"/>
</dbReference>
<evidence type="ECO:0000256" key="1">
    <source>
        <dbReference type="ARBA" id="ARBA00022723"/>
    </source>
</evidence>
<evidence type="ECO:0000256" key="2">
    <source>
        <dbReference type="ARBA" id="ARBA00022771"/>
    </source>
</evidence>
<dbReference type="GO" id="GO:0008270">
    <property type="term" value="F:zinc ion binding"/>
    <property type="evidence" value="ECO:0007669"/>
    <property type="project" value="UniProtKB-KW"/>
</dbReference>
<dbReference type="Proteomes" id="UP001313282">
    <property type="component" value="Unassembled WGS sequence"/>
</dbReference>
<dbReference type="Gene3D" id="3.30.40.10">
    <property type="entry name" value="Zinc/RING finger domain, C3HC4 (zinc finger)"/>
    <property type="match status" value="2"/>
</dbReference>
<keyword evidence="5" id="KW-1133">Transmembrane helix</keyword>
<evidence type="ECO:0000313" key="9">
    <source>
        <dbReference type="Proteomes" id="UP001313282"/>
    </source>
</evidence>
<evidence type="ECO:0000256" key="5">
    <source>
        <dbReference type="SAM" id="Phobius"/>
    </source>
</evidence>
<dbReference type="SUPFAM" id="SSF57850">
    <property type="entry name" value="RING/U-box"/>
    <property type="match status" value="2"/>
</dbReference>
<dbReference type="PROSITE" id="PS00518">
    <property type="entry name" value="ZF_RING_1"/>
    <property type="match status" value="1"/>
</dbReference>
<evidence type="ECO:0000259" key="6">
    <source>
        <dbReference type="PROSITE" id="PS50089"/>
    </source>
</evidence>
<keyword evidence="3" id="KW-0862">Zinc</keyword>
<dbReference type="InterPro" id="IPR013083">
    <property type="entry name" value="Znf_RING/FYVE/PHD"/>
</dbReference>
<dbReference type="InterPro" id="IPR027370">
    <property type="entry name" value="Znf-RING_euk"/>
</dbReference>
<dbReference type="Pfam" id="PF13445">
    <property type="entry name" value="zf-RING_UBOX"/>
    <property type="match status" value="1"/>
</dbReference>
<dbReference type="SMART" id="SM00464">
    <property type="entry name" value="LON"/>
    <property type="match status" value="1"/>
</dbReference>
<dbReference type="InterPro" id="IPR015947">
    <property type="entry name" value="PUA-like_sf"/>
</dbReference>
<dbReference type="InterPro" id="IPR001841">
    <property type="entry name" value="Znf_RING"/>
</dbReference>
<feature type="domain" description="RING-type" evidence="6">
    <location>
        <begin position="222"/>
        <end position="260"/>
    </location>
</feature>
<comment type="caution">
    <text evidence="8">The sequence shown here is derived from an EMBL/GenBank/DDBJ whole genome shotgun (WGS) entry which is preliminary data.</text>
</comment>
<dbReference type="SMART" id="SM00184">
    <property type="entry name" value="RING"/>
    <property type="match status" value="2"/>
</dbReference>
<dbReference type="AlphaFoldDB" id="A0AAN8MJD7"/>
<evidence type="ECO:0000259" key="7">
    <source>
        <dbReference type="PROSITE" id="PS51787"/>
    </source>
</evidence>
<dbReference type="InterPro" id="IPR046336">
    <property type="entry name" value="Lon_prtase_N_sf"/>
</dbReference>
<feature type="transmembrane region" description="Helical" evidence="5">
    <location>
        <begin position="540"/>
        <end position="561"/>
    </location>
</feature>
<feature type="transmembrane region" description="Helical" evidence="5">
    <location>
        <begin position="581"/>
        <end position="600"/>
    </location>
</feature>
<evidence type="ECO:0000256" key="3">
    <source>
        <dbReference type="ARBA" id="ARBA00022833"/>
    </source>
</evidence>
<keyword evidence="5" id="KW-0812">Transmembrane</keyword>
<evidence type="ECO:0000313" key="8">
    <source>
        <dbReference type="EMBL" id="KAK6332186.1"/>
    </source>
</evidence>
<dbReference type="PROSITE" id="PS50089">
    <property type="entry name" value="ZF_RING_2"/>
    <property type="match status" value="2"/>
</dbReference>
<protein>
    <submittedName>
        <fullName evidence="8">Uncharacterized protein</fullName>
    </submittedName>
</protein>
<keyword evidence="9" id="KW-1185">Reference proteome</keyword>
<name>A0AAN8MJD7_9PEZI</name>
<feature type="domain" description="Lon N-terminal" evidence="7">
    <location>
        <begin position="305"/>
        <end position="531"/>
    </location>
</feature>
<dbReference type="Pfam" id="PF02190">
    <property type="entry name" value="LON_substr_bdg"/>
    <property type="match status" value="1"/>
</dbReference>
<dbReference type="SUPFAM" id="SSF88697">
    <property type="entry name" value="PUA domain-like"/>
    <property type="match status" value="1"/>
</dbReference>
<evidence type="ECO:0000256" key="4">
    <source>
        <dbReference type="PROSITE-ProRule" id="PRU00175"/>
    </source>
</evidence>
<gene>
    <name evidence="8" type="ORF">TWF718_002718</name>
</gene>
<feature type="domain" description="RING-type" evidence="6">
    <location>
        <begin position="56"/>
        <end position="104"/>
    </location>
</feature>
<dbReference type="PANTHER" id="PTHR23327:SF42">
    <property type="entry name" value="LON PEPTIDASE N-TERMINAL DOMAIN AND RING FINGER PROTEIN C14F5.10C"/>
    <property type="match status" value="1"/>
</dbReference>
<organism evidence="8 9">
    <name type="scientific">Orbilia javanica</name>
    <dbReference type="NCBI Taxonomy" id="47235"/>
    <lineage>
        <taxon>Eukaryota</taxon>
        <taxon>Fungi</taxon>
        <taxon>Dikarya</taxon>
        <taxon>Ascomycota</taxon>
        <taxon>Pezizomycotina</taxon>
        <taxon>Orbiliomycetes</taxon>
        <taxon>Orbiliales</taxon>
        <taxon>Orbiliaceae</taxon>
        <taxon>Orbilia</taxon>
    </lineage>
</organism>
<dbReference type="Gene3D" id="2.30.130.40">
    <property type="entry name" value="LON domain-like"/>
    <property type="match status" value="1"/>
</dbReference>
<dbReference type="Gene3D" id="1.20.58.1480">
    <property type="match status" value="1"/>
</dbReference>
<sequence>MNAHSNTEPSASDLAHFSKAITEKGAARSASQTEPRSEYSPDVDLNVRGFVRLLQCEICNRILQQPLTLPCGEILCRSCLPSAHDRRNISYPNLQNRRKGFVCPFQSCKGQEHAVADCNPNITLANILIAVDTTLSASVSTSSDMRPLADVDGDRTGLSGHFLLGSSSDLLEAYGLAQQGLLPFDSNSPSQVDGERLFNKAKLLDQRILANFLPSIRLELDCQVCYGLLRLPITTSCGHTFCEGCLKQVRDHSNLCPFCRRSLSPYQTTTEEKSSRRLKILLWNLFPEDVAVRDEQAIEDAQNEIHSVPIFACAMTFPRVPMFLHIFEPRYRLMLRKVINNGSRSFGMVSHRRGPIPSTDGDFDAPFTRYGTMLYVTNLQMFPDGRSLVETIGTYRFKIVSYTWQDGYPMAKIERVEDITYADEENMEAMERMLDVTPGDTITLASLSHLSTKELHQQGLEFVNSMRNSSTGWFADRVLDTYGQPPQDPAIFPFWVATLLPVHEREKYLVLVSTSVRERLKLVTVWIRSMQQRSWRTRWLLYRLLTRLPTIGVFFVVIYLFFANRQDVTERQAVVSDDLSIYFIGTIIAIIATATVFSRVRYRG</sequence>
<dbReference type="InterPro" id="IPR017907">
    <property type="entry name" value="Znf_RING_CS"/>
</dbReference>